<dbReference type="PANTHER" id="PTHR30204">
    <property type="entry name" value="REDOX-CYCLING DRUG-SENSING TRANSCRIPTIONAL ACTIVATOR SOXR"/>
    <property type="match status" value="1"/>
</dbReference>
<dbReference type="RefSeq" id="WP_249318161.1">
    <property type="nucleotide sequence ID" value="NZ_JACRSN010000003.1"/>
</dbReference>
<proteinExistence type="predicted"/>
<dbReference type="PANTHER" id="PTHR30204:SF98">
    <property type="entry name" value="HTH-TYPE TRANSCRIPTIONAL REGULATOR ADHR"/>
    <property type="match status" value="1"/>
</dbReference>
<dbReference type="AlphaFoldDB" id="A0A926D7W7"/>
<dbReference type="InterPro" id="IPR009061">
    <property type="entry name" value="DNA-bd_dom_put_sf"/>
</dbReference>
<protein>
    <submittedName>
        <fullName evidence="3">MerR family transcriptional regulator</fullName>
    </submittedName>
</protein>
<dbReference type="InterPro" id="IPR000551">
    <property type="entry name" value="MerR-type_HTH_dom"/>
</dbReference>
<dbReference type="Proteomes" id="UP000651482">
    <property type="component" value="Unassembled WGS sequence"/>
</dbReference>
<keyword evidence="4" id="KW-1185">Reference proteome</keyword>
<evidence type="ECO:0000313" key="4">
    <source>
        <dbReference type="Proteomes" id="UP000651482"/>
    </source>
</evidence>
<dbReference type="InterPro" id="IPR047057">
    <property type="entry name" value="MerR_fam"/>
</dbReference>
<dbReference type="SMART" id="SM00422">
    <property type="entry name" value="HTH_MERR"/>
    <property type="match status" value="1"/>
</dbReference>
<feature type="domain" description="HTH merR-type" evidence="2">
    <location>
        <begin position="3"/>
        <end position="71"/>
    </location>
</feature>
<dbReference type="EMBL" id="JACRSN010000003">
    <property type="protein sequence ID" value="MBC8532886.1"/>
    <property type="molecule type" value="Genomic_DNA"/>
</dbReference>
<dbReference type="PRINTS" id="PR00040">
    <property type="entry name" value="HTHMERR"/>
</dbReference>
<dbReference type="CDD" id="cd01109">
    <property type="entry name" value="HTH_YyaN"/>
    <property type="match status" value="1"/>
</dbReference>
<comment type="caution">
    <text evidence="3">The sequence shown here is derived from an EMBL/GenBank/DDBJ whole genome shotgun (WGS) entry which is preliminary data.</text>
</comment>
<evidence type="ECO:0000256" key="1">
    <source>
        <dbReference type="ARBA" id="ARBA00023125"/>
    </source>
</evidence>
<dbReference type="PROSITE" id="PS50937">
    <property type="entry name" value="HTH_MERR_2"/>
    <property type="match status" value="1"/>
</dbReference>
<dbReference type="GO" id="GO:0003677">
    <property type="term" value="F:DNA binding"/>
    <property type="evidence" value="ECO:0007669"/>
    <property type="project" value="UniProtKB-KW"/>
</dbReference>
<dbReference type="SUPFAM" id="SSF46955">
    <property type="entry name" value="Putative DNA-binding domain"/>
    <property type="match status" value="1"/>
</dbReference>
<name>A0A926D7W7_9FIRM</name>
<sequence length="121" mass="13941">MQGYSISEVAQRFGLQPHTLRYYEKEGILAPQKTAKGVRVYTDADLDRLSMICCLRATGMPIKDMQQYFALCDAGDGTIQERLEIFEAHRRHILAEIEEMKVHLDKIEKKIAWYKGVHGVK</sequence>
<reference evidence="3" key="1">
    <citation type="submission" date="2020-08" db="EMBL/GenBank/DDBJ databases">
        <title>Genome public.</title>
        <authorList>
            <person name="Liu C."/>
            <person name="Sun Q."/>
        </authorList>
    </citation>
    <scope>NUCLEOTIDE SEQUENCE</scope>
    <source>
        <strain evidence="3">NSJ-40</strain>
    </source>
</reference>
<evidence type="ECO:0000259" key="2">
    <source>
        <dbReference type="PROSITE" id="PS50937"/>
    </source>
</evidence>
<accession>A0A926D7W7</accession>
<dbReference type="Pfam" id="PF13411">
    <property type="entry name" value="MerR_1"/>
    <property type="match status" value="1"/>
</dbReference>
<organism evidence="3 4">
    <name type="scientific">Yeguia hominis</name>
    <dbReference type="NCBI Taxonomy" id="2763662"/>
    <lineage>
        <taxon>Bacteria</taxon>
        <taxon>Bacillati</taxon>
        <taxon>Bacillota</taxon>
        <taxon>Clostridia</taxon>
        <taxon>Eubacteriales</taxon>
        <taxon>Yeguiaceae</taxon>
        <taxon>Yeguia</taxon>
    </lineage>
</organism>
<evidence type="ECO:0000313" key="3">
    <source>
        <dbReference type="EMBL" id="MBC8532886.1"/>
    </source>
</evidence>
<keyword evidence="1" id="KW-0238">DNA-binding</keyword>
<dbReference type="Gene3D" id="1.10.1660.10">
    <property type="match status" value="1"/>
</dbReference>
<gene>
    <name evidence="3" type="ORF">IAG03_02480</name>
</gene>
<dbReference type="GO" id="GO:0003700">
    <property type="term" value="F:DNA-binding transcription factor activity"/>
    <property type="evidence" value="ECO:0007669"/>
    <property type="project" value="InterPro"/>
</dbReference>